<dbReference type="PANTHER" id="PTHR42944">
    <property type="entry name" value="ADENINE DNA GLYCOSYLASE"/>
    <property type="match status" value="1"/>
</dbReference>
<evidence type="ECO:0000256" key="4">
    <source>
        <dbReference type="ARBA" id="ARBA00012045"/>
    </source>
</evidence>
<dbReference type="SMART" id="SM00478">
    <property type="entry name" value="ENDO3c"/>
    <property type="match status" value="1"/>
</dbReference>
<evidence type="ECO:0000256" key="10">
    <source>
        <dbReference type="ARBA" id="ARBA00023004"/>
    </source>
</evidence>
<keyword evidence="9" id="KW-0378">Hydrolase</keyword>
<dbReference type="GO" id="GO:0051539">
    <property type="term" value="F:4 iron, 4 sulfur cluster binding"/>
    <property type="evidence" value="ECO:0007669"/>
    <property type="project" value="UniProtKB-KW"/>
</dbReference>
<dbReference type="GO" id="GO:0000701">
    <property type="term" value="F:purine-specific mismatch base pair DNA N-glycosylase activity"/>
    <property type="evidence" value="ECO:0007669"/>
    <property type="project" value="UniProtKB-EC"/>
</dbReference>
<dbReference type="FunFam" id="1.10.340.30:FF:000002">
    <property type="entry name" value="Adenine DNA glycosylase"/>
    <property type="match status" value="1"/>
</dbReference>
<dbReference type="AlphaFoldDB" id="F9WJ75"/>
<evidence type="ECO:0000256" key="5">
    <source>
        <dbReference type="ARBA" id="ARBA00022023"/>
    </source>
</evidence>
<dbReference type="SUPFAM" id="SSF55811">
    <property type="entry name" value="Nudix"/>
    <property type="match status" value="1"/>
</dbReference>
<dbReference type="InterPro" id="IPR011257">
    <property type="entry name" value="DNA_glycosylase"/>
</dbReference>
<evidence type="ECO:0000256" key="9">
    <source>
        <dbReference type="ARBA" id="ARBA00022801"/>
    </source>
</evidence>
<dbReference type="InterPro" id="IPR003265">
    <property type="entry name" value="HhH-GPD_domain"/>
</dbReference>
<evidence type="ECO:0000256" key="3">
    <source>
        <dbReference type="ARBA" id="ARBA00008343"/>
    </source>
</evidence>
<dbReference type="GO" id="GO:0046872">
    <property type="term" value="F:metal ion binding"/>
    <property type="evidence" value="ECO:0007669"/>
    <property type="project" value="UniProtKB-KW"/>
</dbReference>
<evidence type="ECO:0000313" key="15">
    <source>
        <dbReference type="EMBL" id="CCD17379.1"/>
    </source>
</evidence>
<reference evidence="16" key="1">
    <citation type="submission" date="2011-07" db="EMBL/GenBank/DDBJ databases">
        <title>Divergent evolution of antigenic variation in African trypanosomes.</title>
        <authorList>
            <person name="Jackson A.P."/>
            <person name="Berry A."/>
            <person name="Allison H.C."/>
            <person name="Burton P."/>
            <person name="Anderson J."/>
            <person name="Aslett M."/>
            <person name="Brown R."/>
            <person name="Corton N."/>
            <person name="Harris D."/>
            <person name="Hauser H."/>
            <person name="Gamble J."/>
            <person name="Gilderthorp R."/>
            <person name="McQuillan J."/>
            <person name="Quail M.A."/>
            <person name="Sanders M."/>
            <person name="Van Tonder A."/>
            <person name="Ginger M.L."/>
            <person name="Donelson J.E."/>
            <person name="Field M.C."/>
            <person name="Barry J.D."/>
            <person name="Berriman M."/>
            <person name="Hertz-Fowler C."/>
        </authorList>
    </citation>
    <scope>NUCLEOTIDE SEQUENCE [LARGE SCALE GENOMIC DNA]</scope>
    <source>
        <strain evidence="16">IL3000</strain>
    </source>
</reference>
<dbReference type="CDD" id="cd00056">
    <property type="entry name" value="ENDO3c"/>
    <property type="match status" value="1"/>
</dbReference>
<evidence type="ECO:0000313" key="16">
    <source>
        <dbReference type="Proteomes" id="UP000000702"/>
    </source>
</evidence>
<keyword evidence="11" id="KW-0411">Iron-sulfur</keyword>
<dbReference type="EC" id="3.2.2.31" evidence="4"/>
<dbReference type="InterPro" id="IPR044298">
    <property type="entry name" value="MIG/MutY"/>
</dbReference>
<dbReference type="EMBL" id="CAEQ01002693">
    <property type="protein sequence ID" value="CCD17379.1"/>
    <property type="molecule type" value="Genomic_DNA"/>
</dbReference>
<keyword evidence="8" id="KW-0227">DNA damage</keyword>
<dbReference type="GO" id="GO:0005634">
    <property type="term" value="C:nucleus"/>
    <property type="evidence" value="ECO:0007669"/>
    <property type="project" value="TreeGrafter"/>
</dbReference>
<dbReference type="OMA" id="QQTRMET"/>
<dbReference type="GO" id="GO:0032357">
    <property type="term" value="F:oxidized purine DNA binding"/>
    <property type="evidence" value="ECO:0007669"/>
    <property type="project" value="TreeGrafter"/>
</dbReference>
<keyword evidence="7" id="KW-0479">Metal-binding</keyword>
<evidence type="ECO:0000256" key="12">
    <source>
        <dbReference type="ARBA" id="ARBA00023204"/>
    </source>
</evidence>
<dbReference type="InterPro" id="IPR015797">
    <property type="entry name" value="NUDIX_hydrolase-like_dom_sf"/>
</dbReference>
<comment type="similarity">
    <text evidence="3">Belongs to the Nth/MutY family.</text>
</comment>
<reference evidence="15 16" key="2">
    <citation type="journal article" date="2012" name="Proc. Natl. Acad. Sci. U.S.A.">
        <title>Antigenic diversity is generated by distinct evolutionary mechanisms in African trypanosome species.</title>
        <authorList>
            <person name="Jackson A.P."/>
            <person name="Berry A."/>
            <person name="Aslett M."/>
            <person name="Allison H.C."/>
            <person name="Burton P."/>
            <person name="Vavrova-Anderson J."/>
            <person name="Brown R."/>
            <person name="Browne H."/>
            <person name="Corton N."/>
            <person name="Hauser H."/>
            <person name="Gamble J."/>
            <person name="Gilderthorp R."/>
            <person name="Marcello L."/>
            <person name="McQuillan J."/>
            <person name="Otto T.D."/>
            <person name="Quail M.A."/>
            <person name="Sanders M.J."/>
            <person name="van Tonder A."/>
            <person name="Ginger M.L."/>
            <person name="Field M.C."/>
            <person name="Barry J.D."/>
            <person name="Hertz-Fowler C."/>
            <person name="Berriman M."/>
        </authorList>
    </citation>
    <scope>NUCLEOTIDE SEQUENCE [LARGE SCALE GENOMIC DNA]</scope>
    <source>
        <strain evidence="15 16">IL3000</strain>
    </source>
</reference>
<feature type="domain" description="HhH-GPD" evidence="14">
    <location>
        <begin position="58"/>
        <end position="213"/>
    </location>
</feature>
<dbReference type="Gene3D" id="1.10.340.30">
    <property type="entry name" value="Hypothetical protein, domain 2"/>
    <property type="match status" value="1"/>
</dbReference>
<dbReference type="GO" id="GO:0034039">
    <property type="term" value="F:8-oxo-7,8-dihydroguanine DNA N-glycosylase activity"/>
    <property type="evidence" value="ECO:0007669"/>
    <property type="project" value="TreeGrafter"/>
</dbReference>
<comment type="cofactor">
    <cofactor evidence="2">
        <name>[4Fe-4S] cluster</name>
        <dbReference type="ChEBI" id="CHEBI:49883"/>
    </cofactor>
</comment>
<evidence type="ECO:0000256" key="8">
    <source>
        <dbReference type="ARBA" id="ARBA00022763"/>
    </source>
</evidence>
<dbReference type="Gene3D" id="1.10.1670.10">
    <property type="entry name" value="Helix-hairpin-Helix base-excision DNA repair enzymes (C-terminal)"/>
    <property type="match status" value="1"/>
</dbReference>
<keyword evidence="16" id="KW-1185">Reference proteome</keyword>
<protein>
    <recommendedName>
        <fullName evidence="5">Adenine DNA glycosylase</fullName>
        <ecNumber evidence="4">3.2.2.31</ecNumber>
    </recommendedName>
</protein>
<keyword evidence="6" id="KW-0004">4Fe-4S</keyword>
<keyword evidence="12" id="KW-0234">DNA repair</keyword>
<dbReference type="GO" id="GO:0006284">
    <property type="term" value="P:base-excision repair"/>
    <property type="evidence" value="ECO:0007669"/>
    <property type="project" value="InterPro"/>
</dbReference>
<evidence type="ECO:0000259" key="14">
    <source>
        <dbReference type="SMART" id="SM00478"/>
    </source>
</evidence>
<evidence type="ECO:0000256" key="7">
    <source>
        <dbReference type="ARBA" id="ARBA00022723"/>
    </source>
</evidence>
<organism evidence="15 16">
    <name type="scientific">Trypanosoma congolense (strain IL3000)</name>
    <dbReference type="NCBI Taxonomy" id="1068625"/>
    <lineage>
        <taxon>Eukaryota</taxon>
        <taxon>Discoba</taxon>
        <taxon>Euglenozoa</taxon>
        <taxon>Kinetoplastea</taxon>
        <taxon>Metakinetoplastina</taxon>
        <taxon>Trypanosomatida</taxon>
        <taxon>Trypanosomatidae</taxon>
        <taxon>Trypanosoma</taxon>
        <taxon>Nannomonas</taxon>
    </lineage>
</organism>
<sequence>MERHYSDIQQLVVEWFRNYQRRDLPWRQPPPPANGGKGSAEGFTPVSDPYHVWVSEVMSQQTQMDTVIIYFKRWVSLFPDIPTLAQASEESVKAAWSGLGYYRRAMYLRKGAEYVMQHFSGKLPNTAAQLRKIPGIGLYSSASIASICFNEKIVSVDGNVIRVLSRLRGVRDFDPKCSKNVKVVFNWGQEIMKEGSCDRPGDFNQGLMELGARVCKPGGRPLCELCPLKPYCGAYTALMRDEIPAIEGIIPLRAKSLEKKREHIFCVVHEFCVKAAKKDASRRRFVVVQRQDGGLLGGMLEFPSKTYASMGRKNVTAQGEGPTVDLCRGLSVGRKYVTEVGPVRHVFSHIDMHVLVYHVVWLEPLSDDGEYAEKGILEDENRHPLEKVVCDALAASLCVDSSRISVMAEGQVRQAAASRLLLKILDKLTPLASGEEIQSKVVKKRSRTTKECM</sequence>
<dbReference type="InterPro" id="IPR023170">
    <property type="entry name" value="HhH_base_excis_C"/>
</dbReference>
<dbReference type="Proteomes" id="UP000000702">
    <property type="component" value="Unassembled WGS sequence"/>
</dbReference>
<proteinExistence type="inferred from homology"/>
<evidence type="ECO:0000256" key="6">
    <source>
        <dbReference type="ARBA" id="ARBA00022485"/>
    </source>
</evidence>
<dbReference type="Gene3D" id="3.90.79.10">
    <property type="entry name" value="Nucleoside Triphosphate Pyrophosphohydrolase"/>
    <property type="match status" value="1"/>
</dbReference>
<dbReference type="GO" id="GO:0035485">
    <property type="term" value="F:adenine/guanine mispair binding"/>
    <property type="evidence" value="ECO:0007669"/>
    <property type="project" value="TreeGrafter"/>
</dbReference>
<evidence type="ECO:0000256" key="13">
    <source>
        <dbReference type="ARBA" id="ARBA00023295"/>
    </source>
</evidence>
<evidence type="ECO:0000256" key="1">
    <source>
        <dbReference type="ARBA" id="ARBA00000843"/>
    </source>
</evidence>
<dbReference type="PANTHER" id="PTHR42944:SF1">
    <property type="entry name" value="ADENINE DNA GLYCOSYLASE"/>
    <property type="match status" value="1"/>
</dbReference>
<dbReference type="GO" id="GO:0006298">
    <property type="term" value="P:mismatch repair"/>
    <property type="evidence" value="ECO:0007669"/>
    <property type="project" value="TreeGrafter"/>
</dbReference>
<comment type="catalytic activity">
    <reaction evidence="1">
        <text>Hydrolyzes free adenine bases from 7,8-dihydro-8-oxoguanine:adenine mismatched double-stranded DNA, leaving an apurinic site.</text>
        <dbReference type="EC" id="3.2.2.31"/>
    </reaction>
</comment>
<accession>F9WJ75</accession>
<evidence type="ECO:0000256" key="2">
    <source>
        <dbReference type="ARBA" id="ARBA00001966"/>
    </source>
</evidence>
<keyword evidence="10" id="KW-0408">Iron</keyword>
<name>F9WJ75_TRYCI</name>
<comment type="caution">
    <text evidence="15">The sequence shown here is derived from an EMBL/GenBank/DDBJ whole genome shotgun (WGS) entry which is preliminary data.</text>
</comment>
<dbReference type="Pfam" id="PF00730">
    <property type="entry name" value="HhH-GPD"/>
    <property type="match status" value="1"/>
</dbReference>
<dbReference type="VEuPathDB" id="TriTrypDB:TcIL3000_0_22020"/>
<evidence type="ECO:0000256" key="11">
    <source>
        <dbReference type="ARBA" id="ARBA00023014"/>
    </source>
</evidence>
<dbReference type="SUPFAM" id="SSF48150">
    <property type="entry name" value="DNA-glycosylase"/>
    <property type="match status" value="1"/>
</dbReference>
<gene>
    <name evidence="15" type="ORF">TCIL3000_0_22020</name>
</gene>
<keyword evidence="13" id="KW-0326">Glycosidase</keyword>